<sequence length="141" mass="16117">MHKEHKPYQTVLVLGSQKLTELRDSICCVSDLQIGGEFSSTPDQAPEHISKVRTIIEWSESHDRGYGKFQTARMEDFTFNDLNIKLGFPYLYCHQGDCEHVVVITDIRFVASLGEYFILKMPLIGGRGGHMHQQECEGQDR</sequence>
<dbReference type="GO" id="GO:0019185">
    <property type="term" value="C:snRNA-activating protein complex"/>
    <property type="evidence" value="ECO:0007669"/>
    <property type="project" value="TreeGrafter"/>
</dbReference>
<keyword evidence="12" id="KW-1185">Reference proteome</keyword>
<evidence type="ECO:0000256" key="9">
    <source>
        <dbReference type="ARBA" id="ARBA00025958"/>
    </source>
</evidence>
<evidence type="ECO:0000256" key="4">
    <source>
        <dbReference type="ARBA" id="ARBA00023015"/>
    </source>
</evidence>
<reference evidence="11 12" key="1">
    <citation type="journal article" date="2023" name="bioRxiv">
        <title>Conserved and derived expression patterns and positive selection on dental genes reveal complex evolutionary context of ever-growing rodent molars.</title>
        <authorList>
            <person name="Calamari Z.T."/>
            <person name="Song A."/>
            <person name="Cohen E."/>
            <person name="Akter M."/>
            <person name="Roy R.D."/>
            <person name="Hallikas O."/>
            <person name="Christensen M.M."/>
            <person name="Li P."/>
            <person name="Marangoni P."/>
            <person name="Jernvall J."/>
            <person name="Klein O.D."/>
        </authorList>
    </citation>
    <scope>NUCLEOTIDE SEQUENCE [LARGE SCALE GENOMIC DNA]</scope>
    <source>
        <strain evidence="11">V071</strain>
    </source>
</reference>
<evidence type="ECO:0000313" key="12">
    <source>
        <dbReference type="Proteomes" id="UP001488838"/>
    </source>
</evidence>
<evidence type="ECO:0000256" key="2">
    <source>
        <dbReference type="ARBA" id="ARBA00010410"/>
    </source>
</evidence>
<evidence type="ECO:0000256" key="7">
    <source>
        <dbReference type="ARBA" id="ARBA00023242"/>
    </source>
</evidence>
<evidence type="ECO:0000256" key="1">
    <source>
        <dbReference type="ARBA" id="ARBA00004123"/>
    </source>
</evidence>
<dbReference type="Proteomes" id="UP001488838">
    <property type="component" value="Unassembled WGS sequence"/>
</dbReference>
<dbReference type="GO" id="GO:0000978">
    <property type="term" value="F:RNA polymerase II cis-regulatory region sequence-specific DNA binding"/>
    <property type="evidence" value="ECO:0007669"/>
    <property type="project" value="TreeGrafter"/>
</dbReference>
<dbReference type="GO" id="GO:0003681">
    <property type="term" value="F:bent DNA binding"/>
    <property type="evidence" value="ECO:0007669"/>
    <property type="project" value="TreeGrafter"/>
</dbReference>
<dbReference type="InterPro" id="IPR022042">
    <property type="entry name" value="snRNA-activating_su3"/>
</dbReference>
<proteinExistence type="inferred from homology"/>
<dbReference type="GO" id="GO:0042796">
    <property type="term" value="P:snRNA transcription by RNA polymerase III"/>
    <property type="evidence" value="ECO:0007669"/>
    <property type="project" value="TreeGrafter"/>
</dbReference>
<name>A0AAW0K226_MYOGA</name>
<organism evidence="11 12">
    <name type="scientific">Myodes glareolus</name>
    <name type="common">Bank vole</name>
    <name type="synonym">Clethrionomys glareolus</name>
    <dbReference type="NCBI Taxonomy" id="447135"/>
    <lineage>
        <taxon>Eukaryota</taxon>
        <taxon>Metazoa</taxon>
        <taxon>Chordata</taxon>
        <taxon>Craniata</taxon>
        <taxon>Vertebrata</taxon>
        <taxon>Euteleostomi</taxon>
        <taxon>Mammalia</taxon>
        <taxon>Eutheria</taxon>
        <taxon>Euarchontoglires</taxon>
        <taxon>Glires</taxon>
        <taxon>Rodentia</taxon>
        <taxon>Myomorpha</taxon>
        <taxon>Muroidea</taxon>
        <taxon>Cricetidae</taxon>
        <taxon>Arvicolinae</taxon>
        <taxon>Myodes</taxon>
    </lineage>
</organism>
<keyword evidence="7" id="KW-0539">Nucleus</keyword>
<evidence type="ECO:0000256" key="5">
    <source>
        <dbReference type="ARBA" id="ARBA00023125"/>
    </source>
</evidence>
<dbReference type="PANTHER" id="PTHR13421:SF16">
    <property type="entry name" value="SNRNA-ACTIVATING PROTEIN COMPLEX SUBUNIT 3"/>
    <property type="match status" value="1"/>
</dbReference>
<dbReference type="Pfam" id="PF12251">
    <property type="entry name" value="SNAPC3"/>
    <property type="match status" value="1"/>
</dbReference>
<accession>A0AAW0K226</accession>
<keyword evidence="6" id="KW-0804">Transcription</keyword>
<dbReference type="EMBL" id="JBBHLL010000010">
    <property type="protein sequence ID" value="KAK7832371.1"/>
    <property type="molecule type" value="Genomic_DNA"/>
</dbReference>
<dbReference type="AlphaFoldDB" id="A0AAW0K226"/>
<dbReference type="GO" id="GO:0001006">
    <property type="term" value="F:RNA polymerase III type 3 promoter sequence-specific DNA binding"/>
    <property type="evidence" value="ECO:0007669"/>
    <property type="project" value="TreeGrafter"/>
</dbReference>
<protein>
    <recommendedName>
        <fullName evidence="3">snRNA-activating protein complex subunit 3</fullName>
    </recommendedName>
    <alternativeName>
        <fullName evidence="10">Small nuclear RNA-activating complex polypeptide 3</fullName>
    </alternativeName>
</protein>
<keyword evidence="4" id="KW-0805">Transcription regulation</keyword>
<dbReference type="GO" id="GO:0042795">
    <property type="term" value="P:snRNA transcription by RNA polymerase II"/>
    <property type="evidence" value="ECO:0007669"/>
    <property type="project" value="TreeGrafter"/>
</dbReference>
<gene>
    <name evidence="11" type="ORF">U0070_011819</name>
</gene>
<comment type="subunit">
    <text evidence="9">Part of the SNAPc complex composed of 5 subunits: SNAPC1, SNAPC2, SNAPC3, SNAPC4 and SNAPC5. SNAPC3 interacts with SNAPC1.</text>
</comment>
<comment type="similarity">
    <text evidence="2">Belongs to the SNAPC3/SRD2 family.</text>
</comment>
<dbReference type="PANTHER" id="PTHR13421">
    <property type="entry name" value="SNRNA-ACTIVATING PROTEIN COMPLEX SUBUNIT 3"/>
    <property type="match status" value="1"/>
</dbReference>
<comment type="subcellular location">
    <subcellularLocation>
        <location evidence="1">Nucleus</location>
    </subcellularLocation>
</comment>
<comment type="function">
    <text evidence="8">Part of the SNAPc complex required for the transcription of both RNA polymerase II and III small-nuclear RNA genes. Binds to the proximal sequence element (PSE), a non-TATA-box basal promoter element common to these 2 types of genes. Recruits TBP and BRF2 to the U6 snRNA TATA box.</text>
</comment>
<dbReference type="GO" id="GO:0001046">
    <property type="term" value="F:core promoter sequence-specific DNA binding"/>
    <property type="evidence" value="ECO:0007669"/>
    <property type="project" value="TreeGrafter"/>
</dbReference>
<evidence type="ECO:0000256" key="10">
    <source>
        <dbReference type="ARBA" id="ARBA00029606"/>
    </source>
</evidence>
<evidence type="ECO:0000256" key="3">
    <source>
        <dbReference type="ARBA" id="ARBA00013634"/>
    </source>
</evidence>
<comment type="caution">
    <text evidence="11">The sequence shown here is derived from an EMBL/GenBank/DDBJ whole genome shotgun (WGS) entry which is preliminary data.</text>
</comment>
<keyword evidence="5" id="KW-0238">DNA-binding</keyword>
<evidence type="ECO:0000256" key="8">
    <source>
        <dbReference type="ARBA" id="ARBA00025193"/>
    </source>
</evidence>
<dbReference type="GO" id="GO:0005634">
    <property type="term" value="C:nucleus"/>
    <property type="evidence" value="ECO:0007669"/>
    <property type="project" value="UniProtKB-SubCell"/>
</dbReference>
<evidence type="ECO:0000256" key="6">
    <source>
        <dbReference type="ARBA" id="ARBA00023163"/>
    </source>
</evidence>
<evidence type="ECO:0000313" key="11">
    <source>
        <dbReference type="EMBL" id="KAK7832371.1"/>
    </source>
</evidence>